<evidence type="ECO:0000256" key="3">
    <source>
        <dbReference type="ARBA" id="ARBA00007222"/>
    </source>
</evidence>
<feature type="transmembrane region" description="Helical" evidence="11">
    <location>
        <begin position="93"/>
        <end position="113"/>
    </location>
</feature>
<feature type="transmembrane region" description="Helical" evidence="11">
    <location>
        <begin position="1007"/>
        <end position="1026"/>
    </location>
</feature>
<evidence type="ECO:0000256" key="5">
    <source>
        <dbReference type="ARBA" id="ARBA00022679"/>
    </source>
</evidence>
<dbReference type="GO" id="GO:0012505">
    <property type="term" value="C:endomembrane system"/>
    <property type="evidence" value="ECO:0007669"/>
    <property type="project" value="UniProtKB-SubCell"/>
</dbReference>
<evidence type="ECO:0000256" key="9">
    <source>
        <dbReference type="ARBA" id="ARBA00093617"/>
    </source>
</evidence>
<name>A0A1I0B2M9_9FIRM</name>
<feature type="transmembrane region" description="Helical" evidence="11">
    <location>
        <begin position="838"/>
        <end position="860"/>
    </location>
</feature>
<comment type="similarity">
    <text evidence="3">Belongs to the glycosyltransferase 39 family.</text>
</comment>
<evidence type="ECO:0000256" key="8">
    <source>
        <dbReference type="ARBA" id="ARBA00023136"/>
    </source>
</evidence>
<dbReference type="Proteomes" id="UP000199800">
    <property type="component" value="Unassembled WGS sequence"/>
</dbReference>
<keyword evidence="4 14" id="KW-0328">Glycosyltransferase</keyword>
<evidence type="ECO:0000256" key="11">
    <source>
        <dbReference type="SAM" id="Phobius"/>
    </source>
</evidence>
<evidence type="ECO:0000256" key="7">
    <source>
        <dbReference type="ARBA" id="ARBA00022989"/>
    </source>
</evidence>
<dbReference type="AlphaFoldDB" id="A0A1I0B2M9"/>
<reference evidence="14 15" key="1">
    <citation type="submission" date="2016-10" db="EMBL/GenBank/DDBJ databases">
        <authorList>
            <person name="de Groot N.N."/>
        </authorList>
    </citation>
    <scope>NUCLEOTIDE SEQUENCE [LARGE SCALE GENOMIC DNA]</scope>
    <source>
        <strain evidence="14 15">DSM 1801</strain>
    </source>
</reference>
<proteinExistence type="inferred from homology"/>
<dbReference type="PANTHER" id="PTHR10050:SF53">
    <property type="entry name" value="CHROMOSOME UNDETERMINED SCAFFOLD_67, WHOLE GENOME SHOTGUN SEQUENCE"/>
    <property type="match status" value="1"/>
</dbReference>
<feature type="transmembrane region" description="Helical" evidence="11">
    <location>
        <begin position="953"/>
        <end position="970"/>
    </location>
</feature>
<organism evidence="14 15">
    <name type="scientific">[Clostridium] polysaccharolyticum</name>
    <dbReference type="NCBI Taxonomy" id="29364"/>
    <lineage>
        <taxon>Bacteria</taxon>
        <taxon>Bacillati</taxon>
        <taxon>Bacillota</taxon>
        <taxon>Clostridia</taxon>
        <taxon>Lachnospirales</taxon>
        <taxon>Lachnospiraceae</taxon>
    </lineage>
</organism>
<evidence type="ECO:0000313" key="15">
    <source>
        <dbReference type="Proteomes" id="UP000199800"/>
    </source>
</evidence>
<feature type="transmembrane region" description="Helical" evidence="11">
    <location>
        <begin position="203"/>
        <end position="228"/>
    </location>
</feature>
<gene>
    <name evidence="14" type="ORF">SAMN04487772_106137</name>
</gene>
<feature type="transmembrane region" description="Helical" evidence="11">
    <location>
        <begin position="414"/>
        <end position="434"/>
    </location>
</feature>
<dbReference type="UniPathway" id="UPA00378"/>
<feature type="transmembrane region" description="Helical" evidence="11">
    <location>
        <begin position="976"/>
        <end position="998"/>
    </location>
</feature>
<dbReference type="RefSeq" id="WP_092477322.1">
    <property type="nucleotide sequence ID" value="NZ_FOHN01000006.1"/>
</dbReference>
<dbReference type="EMBL" id="FOHN01000006">
    <property type="protein sequence ID" value="SET00752.1"/>
    <property type="molecule type" value="Genomic_DNA"/>
</dbReference>
<feature type="domain" description="ArnT-like N-terminal" evidence="12">
    <location>
        <begin position="676"/>
        <end position="856"/>
    </location>
</feature>
<feature type="transmembrane region" description="Helical" evidence="11">
    <location>
        <begin position="176"/>
        <end position="196"/>
    </location>
</feature>
<keyword evidence="8 11" id="KW-0472">Membrane</keyword>
<dbReference type="STRING" id="29364.SAMN04487772_106137"/>
<feature type="domain" description="Protein O-mannosyl-transferase C-terminal four TM" evidence="13">
    <location>
        <begin position="872"/>
        <end position="1046"/>
    </location>
</feature>
<feature type="transmembrane region" description="Helical" evidence="11">
    <location>
        <begin position="310"/>
        <end position="330"/>
    </location>
</feature>
<feature type="transmembrane region" description="Helical" evidence="11">
    <location>
        <begin position="731"/>
        <end position="752"/>
    </location>
</feature>
<evidence type="ECO:0000256" key="1">
    <source>
        <dbReference type="ARBA" id="ARBA00004127"/>
    </source>
</evidence>
<dbReference type="InterPro" id="IPR003342">
    <property type="entry name" value="ArnT-like_N"/>
</dbReference>
<keyword evidence="6 11" id="KW-0812">Transmembrane</keyword>
<feature type="transmembrane region" description="Helical" evidence="11">
    <location>
        <begin position="764"/>
        <end position="781"/>
    </location>
</feature>
<feature type="transmembrane region" description="Helical" evidence="11">
    <location>
        <begin position="381"/>
        <end position="402"/>
    </location>
</feature>
<keyword evidence="15" id="KW-1185">Reference proteome</keyword>
<dbReference type="PANTHER" id="PTHR10050">
    <property type="entry name" value="DOLICHYL-PHOSPHATE-MANNOSE--PROTEIN MANNOSYLTRANSFERASE"/>
    <property type="match status" value="1"/>
</dbReference>
<evidence type="ECO:0000256" key="6">
    <source>
        <dbReference type="ARBA" id="ARBA00022692"/>
    </source>
</evidence>
<evidence type="ECO:0000259" key="12">
    <source>
        <dbReference type="Pfam" id="PF02366"/>
    </source>
</evidence>
<feature type="transmembrane region" description="Helical" evidence="11">
    <location>
        <begin position="243"/>
        <end position="266"/>
    </location>
</feature>
<evidence type="ECO:0000259" key="13">
    <source>
        <dbReference type="Pfam" id="PF16192"/>
    </source>
</evidence>
<protein>
    <recommendedName>
        <fullName evidence="9">Polyprenol-phosphate-mannose--protein mannosyltransferase</fullName>
    </recommendedName>
    <alternativeName>
        <fullName evidence="10">Protein O-mannosyltransferase</fullName>
    </alternativeName>
</protein>
<comment type="subcellular location">
    <subcellularLocation>
        <location evidence="1">Endomembrane system</location>
        <topology evidence="1">Multi-pass membrane protein</topology>
    </subcellularLocation>
</comment>
<dbReference type="InterPro" id="IPR027005">
    <property type="entry name" value="PMT-like"/>
</dbReference>
<keyword evidence="5 14" id="KW-0808">Transferase</keyword>
<feature type="transmembrane region" description="Helical" evidence="11">
    <location>
        <begin position="787"/>
        <end position="804"/>
    </location>
</feature>
<dbReference type="GO" id="GO:0006493">
    <property type="term" value="P:protein O-linked glycosylation"/>
    <property type="evidence" value="ECO:0007669"/>
    <property type="project" value="InterPro"/>
</dbReference>
<dbReference type="OrthoDB" id="9776737at2"/>
<evidence type="ECO:0000256" key="2">
    <source>
        <dbReference type="ARBA" id="ARBA00004922"/>
    </source>
</evidence>
<dbReference type="Pfam" id="PF02366">
    <property type="entry name" value="PMT"/>
    <property type="match status" value="1"/>
</dbReference>
<keyword evidence="7 11" id="KW-1133">Transmembrane helix</keyword>
<dbReference type="Pfam" id="PF16192">
    <property type="entry name" value="PMT_4TMC"/>
    <property type="match status" value="1"/>
</dbReference>
<feature type="transmembrane region" description="Helical" evidence="11">
    <location>
        <begin position="680"/>
        <end position="701"/>
    </location>
</feature>
<evidence type="ECO:0000256" key="4">
    <source>
        <dbReference type="ARBA" id="ARBA00022676"/>
    </source>
</evidence>
<comment type="pathway">
    <text evidence="2">Protein modification; protein glycosylation.</text>
</comment>
<feature type="transmembrane region" description="Helical" evidence="11">
    <location>
        <begin position="337"/>
        <end position="353"/>
    </location>
</feature>
<feature type="transmembrane region" description="Helical" evidence="11">
    <location>
        <begin position="278"/>
        <end position="298"/>
    </location>
</feature>
<dbReference type="GO" id="GO:0000030">
    <property type="term" value="F:mannosyltransferase activity"/>
    <property type="evidence" value="ECO:0007669"/>
    <property type="project" value="InterPro"/>
</dbReference>
<accession>A0A1I0B2M9</accession>
<dbReference type="InterPro" id="IPR032421">
    <property type="entry name" value="PMT_4TMC"/>
</dbReference>
<evidence type="ECO:0000256" key="10">
    <source>
        <dbReference type="ARBA" id="ARBA00093644"/>
    </source>
</evidence>
<sequence length="1050" mass="120663">MEAMVFLSVVFLCLMYYTYFYMRQDRKISQEQTTKELQAKYWLVLLLAAGFILRVIVGARPNTKSGDLSNFRWAMQTLMDNGYKSVYQSGVNISFPPLLVQIIGVIGLVCRVFRIKYETLGSTAAILIFKMPGIIAELVTAAMIYKAAKANFAKRSTLILAGLFLINPVAVFDTGIWGQMDSVVSLCVILMCWYLYQKKTGKAIIAFVAAVLMHPLMIILAPVLFIGVVDGLVLDGFEAKKTVQAAACLAGSIMAAIMMCLPMGLSTVWDNVKQTYNGYLYCSVNAYNFWNMIGYNWTPETATYLGITCRVWGCILIGVLLCASIAWHYLNKRKKEDYFYLAGLVLVGVFTFSTRMHERYLYNAMAVFLMLYAVKPFIENYIFYGLFTMVQFGNMVFVYYVYDANKFNPRETVPMYVSRILFLGFIALVVMSIYRLKSKALNEENVSLQTKANENESKEEKGFVIERTSKVPKWSKFDTIALLAILIVYSAFALHDIGYRYAPETSWTYNVSGQDASNQILLDLGDVKQVQALKYYLGNYENRQMKVEYAQDINGEWVSAFEGEWVSVFCWGENALNVPARYIRITCNSDKAVVWELAIKDDAGNLIMPVNAKEYKNLFDEQKMVPKRSTFRDSTYFDEIYHARTAYEFIHGLPTYEYTHPPLGKVIMSIGIRLFGMNPFGWRIMGILFGIGMVPVFYAFSRRMFKETWIASVSTILFAFDFMHFSQTRIATIDVFVTFFIIASYYFMYRYYKTSFYDTSLKQTFVLLGCCGVLMGCQMAAKWTGVYAAFGLAVIFFVTLGKRYREFLYAKKDMYGSTNGIEHQYIVKNFVPYAWKTVLFCCVVFVIIPAVIYTLSYIPFQDYDGTKGLVARMLKNQQNMLNYHKGVTESHPFESRWWQWPIMYRPIWYFSGSVSGTVSEGISAFGNPAVWWAGIPAFFVLIQRAFRKKDKMAVFLIAGYMSQYLPWVFVGRTTFIYHYFTSVPFVTLMVAYCLYLLVKEKKWNKGIVFAYAAVACVLFVMFYPVLSGQPVNREYVFHFLRWMDSWVLVG</sequence>
<dbReference type="Gene3D" id="2.60.120.260">
    <property type="entry name" value="Galactose-binding domain-like"/>
    <property type="match status" value="1"/>
</dbReference>
<feature type="transmembrane region" description="Helical" evidence="11">
    <location>
        <begin position="6"/>
        <end position="22"/>
    </location>
</feature>
<feature type="transmembrane region" description="Helical" evidence="11">
    <location>
        <begin position="42"/>
        <end position="59"/>
    </location>
</feature>
<feature type="transmembrane region" description="Helical" evidence="11">
    <location>
        <begin position="708"/>
        <end position="725"/>
    </location>
</feature>
<feature type="transmembrane region" description="Helical" evidence="11">
    <location>
        <begin position="929"/>
        <end position="946"/>
    </location>
</feature>
<evidence type="ECO:0000313" key="14">
    <source>
        <dbReference type="EMBL" id="SET00752.1"/>
    </source>
</evidence>
<dbReference type="GO" id="GO:0016020">
    <property type="term" value="C:membrane"/>
    <property type="evidence" value="ECO:0007669"/>
    <property type="project" value="InterPro"/>
</dbReference>